<dbReference type="InterPro" id="IPR028994">
    <property type="entry name" value="Integrin_alpha_N"/>
</dbReference>
<dbReference type="PANTHER" id="PTHR13412">
    <property type="entry name" value="T-CELL IMMUNOMODULATORY PROTEIN HOMOLOG"/>
    <property type="match status" value="1"/>
</dbReference>
<keyword evidence="5 8" id="KW-1133">Transmembrane helix</keyword>
<dbReference type="GO" id="GO:0005886">
    <property type="term" value="C:plasma membrane"/>
    <property type="evidence" value="ECO:0007669"/>
    <property type="project" value="TreeGrafter"/>
</dbReference>
<evidence type="ECO:0000256" key="6">
    <source>
        <dbReference type="ARBA" id="ARBA00023136"/>
    </source>
</evidence>
<evidence type="ECO:0000256" key="4">
    <source>
        <dbReference type="ARBA" id="ARBA00022729"/>
    </source>
</evidence>
<feature type="signal peptide" evidence="9">
    <location>
        <begin position="1"/>
        <end position="24"/>
    </location>
</feature>
<evidence type="ECO:0000313" key="11">
    <source>
        <dbReference type="EMBL" id="ADY43983.1"/>
    </source>
</evidence>
<dbReference type="AlphaFoldDB" id="F1L1H9"/>
<evidence type="ECO:0000256" key="7">
    <source>
        <dbReference type="ARBA" id="ARBA00023180"/>
    </source>
</evidence>
<protein>
    <submittedName>
        <fullName evidence="11">Tag-256</fullName>
    </submittedName>
</protein>
<reference evidence="11" key="1">
    <citation type="journal article" date="2011" name="Genome Res.">
        <title>Deep small RNA sequencing from the nematode Ascaris reveals conservation, functional diversification, and novel developmental profiles.</title>
        <authorList>
            <person name="Wang J."/>
            <person name="Czech B."/>
            <person name="Crunk A."/>
            <person name="Wallace A."/>
            <person name="Mitreva M."/>
            <person name="Hannon G.J."/>
            <person name="Davis R.E."/>
        </authorList>
    </citation>
    <scope>NUCLEOTIDE SEQUENCE</scope>
</reference>
<dbReference type="EMBL" id="JI169579">
    <property type="protein sequence ID" value="ADY43983.1"/>
    <property type="molecule type" value="mRNA"/>
</dbReference>
<evidence type="ECO:0000256" key="9">
    <source>
        <dbReference type="SAM" id="SignalP"/>
    </source>
</evidence>
<dbReference type="Pfam" id="PF23122">
    <property type="entry name" value="C2_ITFG1"/>
    <property type="match status" value="1"/>
</dbReference>
<comment type="subcellular location">
    <subcellularLocation>
        <location evidence="1">Membrane</location>
        <topology evidence="1">Single-pass type I membrane protein</topology>
    </subcellularLocation>
</comment>
<name>F1L1H9_ASCSU</name>
<accession>F1L1H9</accession>
<feature type="chain" id="PRO_5003266631" evidence="9">
    <location>
        <begin position="25"/>
        <end position="604"/>
    </location>
</feature>
<dbReference type="InterPro" id="IPR057089">
    <property type="entry name" value="C2_TIP"/>
</dbReference>
<proteinExistence type="evidence at transcript level"/>
<evidence type="ECO:0000256" key="3">
    <source>
        <dbReference type="ARBA" id="ARBA00022692"/>
    </source>
</evidence>
<sequence>MISIKVFHFLLAAILWIQFEVYLCKEASSTTTRLKGQICAYGDMDRDLNTDLIVQHGHLLKIYLQGENGEFTESQQKINVGSQTVFCSVGDFNGDSVPDILVSKKKPSGILGGLFSSGEQGFEVTAHIFVYNAYKPHMFNETFADQLSVMDINGDGTSDVIGFLSNGTFFCRLGSATSEFFPCEDSFRNFNAKPYDSFLHAFVDVTGDLSAEVIFGTEDDGGHLKLQAWQRISNEEWRYNPSLIGDLPVESGKYYGAALFADFDADGLVDIGIPWCADKSCAKVDAIKMWNGRAALWQHFSVTGLEGSELVSNKDEGNVVFRAGDFSLDGYPDLIALVREKTQNPMILENVPCTDCISNASRKFELRTSPRLIQPSDVSLGQVEMASFFDLKEDGTLDVLLEYKDADQKMAIDFIRCEDKGDTTFLKVQVFSNACEQGCGSEKLKIGSGIAWHGACVMFNMSDSWGHEQRGTQCQMPQTTHRALHTPFALFGLGRSPNFVDYVHIGSARMPEEGGLVHDGNQHYDLKQIVPNSRVIVVPPKGDGRRWQSRLYLTPSQLIIQSLLVLVSVCAILLCVVAILHFRERRADKHERQLQSHRFHFDAM</sequence>
<evidence type="ECO:0000256" key="5">
    <source>
        <dbReference type="ARBA" id="ARBA00022989"/>
    </source>
</evidence>
<evidence type="ECO:0000256" key="1">
    <source>
        <dbReference type="ARBA" id="ARBA00004479"/>
    </source>
</evidence>
<dbReference type="PANTHER" id="PTHR13412:SF0">
    <property type="entry name" value="T-CELL IMMUNOMODULATORY PROTEIN"/>
    <property type="match status" value="1"/>
</dbReference>
<evidence type="ECO:0000256" key="8">
    <source>
        <dbReference type="SAM" id="Phobius"/>
    </source>
</evidence>
<evidence type="ECO:0000256" key="2">
    <source>
        <dbReference type="ARBA" id="ARBA00006496"/>
    </source>
</evidence>
<organism evidence="11">
    <name type="scientific">Ascaris suum</name>
    <name type="common">Pig roundworm</name>
    <name type="synonym">Ascaris lumbricoides</name>
    <dbReference type="NCBI Taxonomy" id="6253"/>
    <lineage>
        <taxon>Eukaryota</taxon>
        <taxon>Metazoa</taxon>
        <taxon>Ecdysozoa</taxon>
        <taxon>Nematoda</taxon>
        <taxon>Chromadorea</taxon>
        <taxon>Rhabditida</taxon>
        <taxon>Spirurina</taxon>
        <taxon>Ascaridomorpha</taxon>
        <taxon>Ascaridoidea</taxon>
        <taxon>Ascarididae</taxon>
        <taxon>Ascaris</taxon>
    </lineage>
</organism>
<keyword evidence="6 8" id="KW-0472">Membrane</keyword>
<feature type="transmembrane region" description="Helical" evidence="8">
    <location>
        <begin position="558"/>
        <end position="582"/>
    </location>
</feature>
<dbReference type="SUPFAM" id="SSF69318">
    <property type="entry name" value="Integrin alpha N-terminal domain"/>
    <property type="match status" value="1"/>
</dbReference>
<comment type="similarity">
    <text evidence="2">Belongs to the TIP family.</text>
</comment>
<evidence type="ECO:0000259" key="10">
    <source>
        <dbReference type="Pfam" id="PF23122"/>
    </source>
</evidence>
<keyword evidence="7" id="KW-0325">Glycoprotein</keyword>
<dbReference type="InterPro" id="IPR013517">
    <property type="entry name" value="FG-GAP"/>
</dbReference>
<dbReference type="InterPro" id="IPR024881">
    <property type="entry name" value="Tip"/>
</dbReference>
<dbReference type="Pfam" id="PF13517">
    <property type="entry name" value="FG-GAP_3"/>
    <property type="match status" value="1"/>
</dbReference>
<dbReference type="Gene3D" id="2.130.10.130">
    <property type="entry name" value="Integrin alpha, N-terminal"/>
    <property type="match status" value="1"/>
</dbReference>
<keyword evidence="4 9" id="KW-0732">Signal</keyword>
<feature type="domain" description="T-cell immunomodulatory protein TIP C2" evidence="10">
    <location>
        <begin position="448"/>
        <end position="552"/>
    </location>
</feature>
<keyword evidence="3 8" id="KW-0812">Transmembrane</keyword>